<dbReference type="RefSeq" id="WP_111318891.1">
    <property type="nucleotide sequence ID" value="NZ_QKZT01000007.1"/>
</dbReference>
<dbReference type="InterPro" id="IPR020271">
    <property type="entry name" value="Uncharacterised_MJ1172"/>
</dbReference>
<comment type="caution">
    <text evidence="1">The sequence shown here is derived from an EMBL/GenBank/DDBJ whole genome shotgun (WGS) entry which is preliminary data.</text>
</comment>
<protein>
    <submittedName>
        <fullName evidence="1">Uncharacterized protein</fullName>
    </submittedName>
</protein>
<dbReference type="Proteomes" id="UP000248882">
    <property type="component" value="Unassembled WGS sequence"/>
</dbReference>
<organism evidence="1 2">
    <name type="scientific">Algoriphagus chordae</name>
    <dbReference type="NCBI Taxonomy" id="237019"/>
    <lineage>
        <taxon>Bacteria</taxon>
        <taxon>Pseudomonadati</taxon>
        <taxon>Bacteroidota</taxon>
        <taxon>Cytophagia</taxon>
        <taxon>Cytophagales</taxon>
        <taxon>Cyclobacteriaceae</taxon>
        <taxon>Algoriphagus</taxon>
    </lineage>
</organism>
<evidence type="ECO:0000313" key="1">
    <source>
        <dbReference type="EMBL" id="PZX52718.1"/>
    </source>
</evidence>
<name>A0A2W7QVZ9_9BACT</name>
<dbReference type="EMBL" id="QKZT01000007">
    <property type="protein sequence ID" value="PZX52718.1"/>
    <property type="molecule type" value="Genomic_DNA"/>
</dbReference>
<reference evidence="1 2" key="1">
    <citation type="submission" date="2018-06" db="EMBL/GenBank/DDBJ databases">
        <title>Genomic Encyclopedia of Archaeal and Bacterial Type Strains, Phase II (KMG-II): from individual species to whole genera.</title>
        <authorList>
            <person name="Goeker M."/>
        </authorList>
    </citation>
    <scope>NUCLEOTIDE SEQUENCE [LARGE SCALE GENOMIC DNA]</scope>
    <source>
        <strain evidence="1 2">DSM 19830</strain>
    </source>
</reference>
<gene>
    <name evidence="1" type="ORF">LV85_02020</name>
</gene>
<proteinExistence type="predicted"/>
<accession>A0A2W7QVZ9</accession>
<dbReference type="OrthoDB" id="827255at2"/>
<sequence length="69" mass="7652">METIVIEVENSEQSKEIKSALKSLNVKFTTSDSAEESKTIAESVTQGYREMLDIKSGTLKAKDARDLID</sequence>
<evidence type="ECO:0000313" key="2">
    <source>
        <dbReference type="Proteomes" id="UP000248882"/>
    </source>
</evidence>
<dbReference type="Pfam" id="PF10884">
    <property type="entry name" value="DUF2683"/>
    <property type="match status" value="1"/>
</dbReference>
<keyword evidence="2" id="KW-1185">Reference proteome</keyword>
<dbReference type="AlphaFoldDB" id="A0A2W7QVZ9"/>